<dbReference type="SMART" id="SM00584">
    <property type="entry name" value="TLDc"/>
    <property type="match status" value="1"/>
</dbReference>
<keyword evidence="4" id="KW-1185">Reference proteome</keyword>
<dbReference type="PANTHER" id="PTHR23354">
    <property type="entry name" value="NUCLEOLAR PROTEIN 7/ESTROGEN RECEPTOR COACTIVATOR-RELATED"/>
    <property type="match status" value="1"/>
</dbReference>
<name>A0A9Q1KUM9_9CARY</name>
<dbReference type="InterPro" id="IPR006571">
    <property type="entry name" value="TLDc_dom"/>
</dbReference>
<gene>
    <name evidence="3" type="ORF">Cgig2_021693</name>
</gene>
<dbReference type="PROSITE" id="PS50222">
    <property type="entry name" value="EF_HAND_2"/>
    <property type="match status" value="1"/>
</dbReference>
<evidence type="ECO:0000259" key="1">
    <source>
        <dbReference type="PROSITE" id="PS50222"/>
    </source>
</evidence>
<dbReference type="PANTHER" id="PTHR23354:SF95">
    <property type="entry name" value="CALCIUM-BINDING EF-HAND FAMILY PROTEIN-RELATED"/>
    <property type="match status" value="1"/>
</dbReference>
<dbReference type="OrthoDB" id="26679at2759"/>
<organism evidence="3 4">
    <name type="scientific">Carnegiea gigantea</name>
    <dbReference type="NCBI Taxonomy" id="171969"/>
    <lineage>
        <taxon>Eukaryota</taxon>
        <taxon>Viridiplantae</taxon>
        <taxon>Streptophyta</taxon>
        <taxon>Embryophyta</taxon>
        <taxon>Tracheophyta</taxon>
        <taxon>Spermatophyta</taxon>
        <taxon>Magnoliopsida</taxon>
        <taxon>eudicotyledons</taxon>
        <taxon>Gunneridae</taxon>
        <taxon>Pentapetalae</taxon>
        <taxon>Caryophyllales</taxon>
        <taxon>Cactineae</taxon>
        <taxon>Cactaceae</taxon>
        <taxon>Cactoideae</taxon>
        <taxon>Echinocereeae</taxon>
        <taxon>Carnegiea</taxon>
    </lineage>
</organism>
<dbReference type="PROSITE" id="PS51886">
    <property type="entry name" value="TLDC"/>
    <property type="match status" value="1"/>
</dbReference>
<dbReference type="InterPro" id="IPR002048">
    <property type="entry name" value="EF_hand_dom"/>
</dbReference>
<proteinExistence type="predicted"/>
<dbReference type="SUPFAM" id="SSF47473">
    <property type="entry name" value="EF-hand"/>
    <property type="match status" value="1"/>
</dbReference>
<protein>
    <recommendedName>
        <fullName evidence="5">TLD domain-containing protein 1</fullName>
    </recommendedName>
</protein>
<reference evidence="3" key="1">
    <citation type="submission" date="2022-04" db="EMBL/GenBank/DDBJ databases">
        <title>Carnegiea gigantea Genome sequencing and assembly v2.</title>
        <authorList>
            <person name="Copetti D."/>
            <person name="Sanderson M.J."/>
            <person name="Burquez A."/>
            <person name="Wojciechowski M.F."/>
        </authorList>
    </citation>
    <scope>NUCLEOTIDE SEQUENCE</scope>
    <source>
        <strain evidence="3">SGP5-SGP5p</strain>
        <tissue evidence="3">Aerial part</tissue>
    </source>
</reference>
<evidence type="ECO:0008006" key="5">
    <source>
        <dbReference type="Google" id="ProtNLM"/>
    </source>
</evidence>
<dbReference type="GO" id="GO:0005509">
    <property type="term" value="F:calcium ion binding"/>
    <property type="evidence" value="ECO:0007669"/>
    <property type="project" value="InterPro"/>
</dbReference>
<comment type="caution">
    <text evidence="3">The sequence shown here is derived from an EMBL/GenBank/DDBJ whole genome shotgun (WGS) entry which is preliminary data.</text>
</comment>
<sequence length="421" mass="46913">MGNSESSSTDPRFISATRAFTQHGLEELRTLFGSLAAPSQSNGKFINPSAFKVYFRIPDPLGDRMFDLITRNRHDQKLTFEDLVIAKATYEKGTKDEIEEFIFQLLDINGNGEFARSDVQAVLAAILADLFPSKDHKPGSSSHPRLLDAIVSAPTFPTDGGRNDKSMSFEDFKNLCDHVPSFRKYLGSLLTPPDSGRPGSQVPHLMYSEGFDSKIILTEEYAWLIGGLLTQAELEEWKLLYHSSYHGLSFSTFLGNISSDQGPTLLLIKDTEGYIYGGYASQPWDKHSDFYGDMKCFLFQLHPKASIYRPTGANNNLQWCAYNYSSDSIPNGIGFGGRVNHFGVFLSASFDSGQTFECTTFGSPCLSKSNRICPEVIECWNVFPKEAQQKGDNALKGTVLERFKEDRHMLNMVGLANASEQ</sequence>
<dbReference type="EMBL" id="JAKOGI010000023">
    <property type="protein sequence ID" value="KAJ8449229.1"/>
    <property type="molecule type" value="Genomic_DNA"/>
</dbReference>
<dbReference type="InterPro" id="IPR011992">
    <property type="entry name" value="EF-hand-dom_pair"/>
</dbReference>
<dbReference type="Pfam" id="PF07534">
    <property type="entry name" value="TLD"/>
    <property type="match status" value="1"/>
</dbReference>
<accession>A0A9Q1KUM9</accession>
<feature type="domain" description="EF-hand" evidence="1">
    <location>
        <begin position="94"/>
        <end position="129"/>
    </location>
</feature>
<dbReference type="Proteomes" id="UP001153076">
    <property type="component" value="Unassembled WGS sequence"/>
</dbReference>
<dbReference type="Gene3D" id="1.10.238.10">
    <property type="entry name" value="EF-hand"/>
    <property type="match status" value="1"/>
</dbReference>
<evidence type="ECO:0000259" key="2">
    <source>
        <dbReference type="PROSITE" id="PS51886"/>
    </source>
</evidence>
<evidence type="ECO:0000313" key="3">
    <source>
        <dbReference type="EMBL" id="KAJ8449229.1"/>
    </source>
</evidence>
<feature type="domain" description="TLDc" evidence="2">
    <location>
        <begin position="215"/>
        <end position="383"/>
    </location>
</feature>
<evidence type="ECO:0000313" key="4">
    <source>
        <dbReference type="Proteomes" id="UP001153076"/>
    </source>
</evidence>
<dbReference type="AlphaFoldDB" id="A0A9Q1KUM9"/>